<organism evidence="13 14">
    <name type="scientific">Hafnia paralvei</name>
    <dbReference type="NCBI Taxonomy" id="546367"/>
    <lineage>
        <taxon>Bacteria</taxon>
        <taxon>Pseudomonadati</taxon>
        <taxon>Pseudomonadota</taxon>
        <taxon>Gammaproteobacteria</taxon>
        <taxon>Enterobacterales</taxon>
        <taxon>Hafniaceae</taxon>
        <taxon>Hafnia</taxon>
    </lineage>
</organism>
<evidence type="ECO:0000313" key="14">
    <source>
        <dbReference type="Proteomes" id="UP000218796"/>
    </source>
</evidence>
<dbReference type="InterPro" id="IPR051045">
    <property type="entry name" value="TonB-dependent_transducer"/>
</dbReference>
<dbReference type="InterPro" id="IPR006260">
    <property type="entry name" value="TonB/TolA_C"/>
</dbReference>
<evidence type="ECO:0000256" key="5">
    <source>
        <dbReference type="ARBA" id="ARBA00022519"/>
    </source>
</evidence>
<reference evidence="13 14" key="1">
    <citation type="submission" date="2017-08" db="EMBL/GenBank/DDBJ databases">
        <title>Draft Genome Sequence of Hafnia alvei CITHA-6 Isolated from Raw Bovine Milk.</title>
        <authorList>
            <person name="Culligan E.P."/>
            <person name="Mcsweeney A."/>
            <person name="O'Doherty C."/>
            <person name="Gleeson E."/>
            <person name="O'Riordan D."/>
            <person name="Sleator R.D."/>
        </authorList>
    </citation>
    <scope>NUCLEOTIDE SEQUENCE [LARGE SCALE GENOMIC DNA]</scope>
    <source>
        <strain evidence="13 14">CITHA-6</strain>
    </source>
</reference>
<comment type="similarity">
    <text evidence="2">Belongs to the TonB family.</text>
</comment>
<dbReference type="OrthoDB" id="8703302at2"/>
<evidence type="ECO:0000256" key="1">
    <source>
        <dbReference type="ARBA" id="ARBA00004383"/>
    </source>
</evidence>
<dbReference type="PROSITE" id="PS52015">
    <property type="entry name" value="TONB_CTD"/>
    <property type="match status" value="1"/>
</dbReference>
<evidence type="ECO:0000256" key="10">
    <source>
        <dbReference type="SAM" id="MobiDB-lite"/>
    </source>
</evidence>
<keyword evidence="6 11" id="KW-0812">Transmembrane</keyword>
<dbReference type="GO" id="GO:0031992">
    <property type="term" value="F:energy transducer activity"/>
    <property type="evidence" value="ECO:0007669"/>
    <property type="project" value="TreeGrafter"/>
</dbReference>
<gene>
    <name evidence="13" type="ORF">CJD50_09275</name>
</gene>
<keyword evidence="4" id="KW-1003">Cell membrane</keyword>
<dbReference type="SUPFAM" id="SSF74653">
    <property type="entry name" value="TolA/TonB C-terminal domain"/>
    <property type="match status" value="1"/>
</dbReference>
<comment type="caution">
    <text evidence="13">The sequence shown here is derived from an EMBL/GenBank/DDBJ whole genome shotgun (WGS) entry which is preliminary data.</text>
</comment>
<dbReference type="PANTHER" id="PTHR33446">
    <property type="entry name" value="PROTEIN TONB-RELATED"/>
    <property type="match status" value="1"/>
</dbReference>
<keyword evidence="3" id="KW-0813">Transport</keyword>
<feature type="compositionally biased region" description="Low complexity" evidence="10">
    <location>
        <begin position="128"/>
        <end position="142"/>
    </location>
</feature>
<evidence type="ECO:0000256" key="7">
    <source>
        <dbReference type="ARBA" id="ARBA00022927"/>
    </source>
</evidence>
<dbReference type="InterPro" id="IPR037682">
    <property type="entry name" value="TonB_C"/>
</dbReference>
<feature type="domain" description="TonB C-terminal" evidence="12">
    <location>
        <begin position="165"/>
        <end position="262"/>
    </location>
</feature>
<feature type="region of interest" description="Disordered" evidence="10">
    <location>
        <begin position="69"/>
        <end position="142"/>
    </location>
</feature>
<proteinExistence type="inferred from homology"/>
<evidence type="ECO:0000256" key="4">
    <source>
        <dbReference type="ARBA" id="ARBA00022475"/>
    </source>
</evidence>
<feature type="compositionally biased region" description="Basic and acidic residues" evidence="10">
    <location>
        <begin position="77"/>
        <end position="112"/>
    </location>
</feature>
<evidence type="ECO:0000256" key="11">
    <source>
        <dbReference type="SAM" id="Phobius"/>
    </source>
</evidence>
<accession>A0A2A2MDY0</accession>
<keyword evidence="9 11" id="KW-0472">Membrane</keyword>
<dbReference type="Proteomes" id="UP000218796">
    <property type="component" value="Unassembled WGS sequence"/>
</dbReference>
<keyword evidence="7" id="KW-0653">Protein transport</keyword>
<dbReference type="AlphaFoldDB" id="A0A2A2MDY0"/>
<protein>
    <submittedName>
        <fullName evidence="13">Energy transducer TonB</fullName>
    </submittedName>
</protein>
<dbReference type="Gene3D" id="3.30.1150.10">
    <property type="match status" value="1"/>
</dbReference>
<dbReference type="GO" id="GO:0015031">
    <property type="term" value="P:protein transport"/>
    <property type="evidence" value="ECO:0007669"/>
    <property type="project" value="UniProtKB-KW"/>
</dbReference>
<evidence type="ECO:0000313" key="13">
    <source>
        <dbReference type="EMBL" id="PAV96641.1"/>
    </source>
</evidence>
<evidence type="ECO:0000256" key="8">
    <source>
        <dbReference type="ARBA" id="ARBA00022989"/>
    </source>
</evidence>
<dbReference type="NCBIfam" id="TIGR01352">
    <property type="entry name" value="tonB_Cterm"/>
    <property type="match status" value="1"/>
</dbReference>
<dbReference type="EMBL" id="NQMS01000003">
    <property type="protein sequence ID" value="PAV96641.1"/>
    <property type="molecule type" value="Genomic_DNA"/>
</dbReference>
<feature type="transmembrane region" description="Helical" evidence="11">
    <location>
        <begin position="12"/>
        <end position="32"/>
    </location>
</feature>
<dbReference type="Pfam" id="PF03544">
    <property type="entry name" value="TonB_C"/>
    <property type="match status" value="1"/>
</dbReference>
<evidence type="ECO:0000259" key="12">
    <source>
        <dbReference type="PROSITE" id="PS52015"/>
    </source>
</evidence>
<evidence type="ECO:0000256" key="9">
    <source>
        <dbReference type="ARBA" id="ARBA00023136"/>
    </source>
</evidence>
<comment type="subcellular location">
    <subcellularLocation>
        <location evidence="1">Cell inner membrane</location>
        <topology evidence="1">Single-pass membrane protein</topology>
        <orientation evidence="1">Periplasmic side</orientation>
    </subcellularLocation>
</comment>
<name>A0A2A2MDY0_9GAMM</name>
<dbReference type="GO" id="GO:0098797">
    <property type="term" value="C:plasma membrane protein complex"/>
    <property type="evidence" value="ECO:0007669"/>
    <property type="project" value="TreeGrafter"/>
</dbReference>
<keyword evidence="14" id="KW-1185">Reference proteome</keyword>
<evidence type="ECO:0000256" key="6">
    <source>
        <dbReference type="ARBA" id="ARBA00022692"/>
    </source>
</evidence>
<evidence type="ECO:0000256" key="3">
    <source>
        <dbReference type="ARBA" id="ARBA00022448"/>
    </source>
</evidence>
<dbReference type="RefSeq" id="WP_039188429.1">
    <property type="nucleotide sequence ID" value="NZ_CAUFSP010000012.1"/>
</dbReference>
<dbReference type="GO" id="GO:0055085">
    <property type="term" value="P:transmembrane transport"/>
    <property type="evidence" value="ECO:0007669"/>
    <property type="project" value="InterPro"/>
</dbReference>
<sequence>MMDILYSTQPKWGRWFVFTLTLHGLILLALVWRNADAYQPYQPPPAVMLQWSEAIEAPASPLPLPIGIAQQQQSAAAEEKQQAEDKAQPKLALAKDAKIEVAKQKKSTEGEKKKPRPVRKIKDQTSDASQAAVASNAAPQANTLSSRIAAPFNSDASRHNSEKVTWESLVKGHLNRYKKYPTDARRRARSGQAIVTFTVNASGRVQGNQLHTSSGTISLDREALAVLERAQPLPKPPAEILSDGRYSVTMPINFDLNELRQP</sequence>
<keyword evidence="8 11" id="KW-1133">Transmembrane helix</keyword>
<evidence type="ECO:0000256" key="2">
    <source>
        <dbReference type="ARBA" id="ARBA00006555"/>
    </source>
</evidence>
<dbReference type="PANTHER" id="PTHR33446:SF2">
    <property type="entry name" value="PROTEIN TONB"/>
    <property type="match status" value="1"/>
</dbReference>
<keyword evidence="5" id="KW-0997">Cell inner membrane</keyword>